<evidence type="ECO:0000256" key="7">
    <source>
        <dbReference type="ARBA" id="ARBA00012759"/>
    </source>
</evidence>
<dbReference type="PROSITE" id="PS00973">
    <property type="entry name" value="USP_2"/>
    <property type="match status" value="1"/>
</dbReference>
<dbReference type="Gene3D" id="1.20.58.80">
    <property type="entry name" value="Phosphotransferase system, lactose/cellobiose-type IIA subunit"/>
    <property type="match status" value="1"/>
</dbReference>
<keyword evidence="12" id="KW-0967">Endosome</keyword>
<dbReference type="GO" id="GO:0005829">
    <property type="term" value="C:cytosol"/>
    <property type="evidence" value="ECO:0007669"/>
    <property type="project" value="UniProtKB-ARBA"/>
</dbReference>
<feature type="region of interest" description="Disordered" evidence="27">
    <location>
        <begin position="123"/>
        <end position="174"/>
    </location>
</feature>
<evidence type="ECO:0000256" key="26">
    <source>
        <dbReference type="ARBA" id="ARBA00082456"/>
    </source>
</evidence>
<dbReference type="PROSITE" id="PS00972">
    <property type="entry name" value="USP_1"/>
    <property type="match status" value="1"/>
</dbReference>
<dbReference type="GO" id="GO:0005634">
    <property type="term" value="C:nucleus"/>
    <property type="evidence" value="ECO:0007669"/>
    <property type="project" value="UniProtKB-SubCell"/>
</dbReference>
<evidence type="ECO:0000256" key="22">
    <source>
        <dbReference type="ARBA" id="ARBA00070641"/>
    </source>
</evidence>
<feature type="region of interest" description="Disordered" evidence="27">
    <location>
        <begin position="362"/>
        <end position="453"/>
    </location>
</feature>
<dbReference type="GO" id="GO:0010008">
    <property type="term" value="C:endosome membrane"/>
    <property type="evidence" value="ECO:0007669"/>
    <property type="project" value="UniProtKB-SubCell"/>
</dbReference>
<evidence type="ECO:0000256" key="8">
    <source>
        <dbReference type="ARBA" id="ARBA00022475"/>
    </source>
</evidence>
<evidence type="ECO:0000256" key="19">
    <source>
        <dbReference type="ARBA" id="ARBA00023242"/>
    </source>
</evidence>
<reference evidence="30" key="1">
    <citation type="submission" date="2025-08" db="UniProtKB">
        <authorList>
            <consortium name="Ensembl"/>
        </authorList>
    </citation>
    <scope>IDENTIFICATION</scope>
</reference>
<dbReference type="GO" id="GO:0030496">
    <property type="term" value="C:midbody"/>
    <property type="evidence" value="ECO:0007669"/>
    <property type="project" value="UniProtKB-ARBA"/>
</dbReference>
<accession>A0A8C8SXP0</accession>
<dbReference type="FunFam" id="1.20.58.80:FF:000011">
    <property type="entry name" value="Ubiquitin carboxyl-terminal hydrolase 8"/>
    <property type="match status" value="1"/>
</dbReference>
<dbReference type="InterPro" id="IPR038765">
    <property type="entry name" value="Papain-like_cys_pep_sf"/>
</dbReference>
<keyword evidence="17" id="KW-0729">SH3-binding</keyword>
<evidence type="ECO:0000256" key="17">
    <source>
        <dbReference type="ARBA" id="ARBA00023036"/>
    </source>
</evidence>
<dbReference type="InterPro" id="IPR050185">
    <property type="entry name" value="Ub_carboxyl-term_hydrolase"/>
</dbReference>
<evidence type="ECO:0000256" key="15">
    <source>
        <dbReference type="ARBA" id="ARBA00022807"/>
    </source>
</evidence>
<dbReference type="CDD" id="cd02674">
    <property type="entry name" value="Peptidase_C19R"/>
    <property type="match status" value="1"/>
</dbReference>
<sequence length="1094" mass="124706">MPTVASVPKELYLCTSLKDLNKKTEIKAEKTSTKTYVQSALKIFKAAEECRLDRDEEKAYVLYMKYVTVYNLIKKRPDFKQQQDYFHSILGPSNIKKAIEEAERLSDSLKLRYEEAEVRKKLEEKERLEEQQKKQDVKDDGKASAKNASESAVAFNGKNQRVNGEKKGAVERKDQFDSLSASVTQGAITAEKLFTMMMDKSIELLIMDARSLKDYQESSIPNSISVPEEAINPGVTAKWIEDKLPDNSKDLWKKRGHVDYVVLLDWFSSARDLQLGTTLQSLKDALFKWESKTILRSEPLVLEGGYETWLLCYPQYTTNAKVIPPLRGKSEAVSVSLDFTYPSLEEPVPSPPPVVHVKPTPVEVTENDEMRNNQEGRTGSQNTPTPSAPVAATPKTEGSPVVHAISAVKNVPQIDRTKKPSGKFPDDDNSPKLEGTTIDKHPILNGKMVPDRSTKPSFEAKIILTEEEKSRIHAETAFLLEKGKREKELRERQQEKEREKLKLEKQVQEQKAKEEQEEKERQENLQQAKEESEKRGEDDQGIRERKEAHKEILEAKRQNKTENENAAPKKPEPDKISLEEREKGPRTPEMRRSALGDTSVMSVSSKSLREPLIRARSEEMGRIVPGLPSGWAKFLDSTTGTFRYYHSPSNTVHMYPPEMAPSSTPPSTPPTHKAKTQVTAERDREHSKLKRSYSSPDISQAIQEEEKKKIPVTPAISRENKPVCYTKAEISRLSAPQIRNLNPVFGGSGPALTGLRNLGNTCYMNSILQCLCNAPHLADYFNRNVYQDDINRLNILGHKGEVAEEFGIIMKALWTGQYRYISPKDFKITVGKINEQFAGYSQQDSQELLLFLMDGLHEDLNKADNRKRYKEENNDNLDDFKAAELAWHKHKQLNESIIVALFQGQFKSTVQCLTCHRKSRTFEAFMYLSLPLASTSKCTLQECLRSFSREEKLTDSNRFYCSHCKTQRDSLKKLEIWKLPRVLLVHLKRFSYEGRWKQKLQTSVDFPLEGLDLSQYVIGPKNNLKKYNLFSVSNHYGGLDGGHYTAYCRNALKQRWYKFDDHEVSEISASSVKSSAAYILFYTSIELRAADIAT</sequence>
<evidence type="ECO:0000256" key="11">
    <source>
        <dbReference type="ARBA" id="ARBA00022670"/>
    </source>
</evidence>
<comment type="similarity">
    <text evidence="6">Belongs to the peptidase C19 family.</text>
</comment>
<dbReference type="InterPro" id="IPR028889">
    <property type="entry name" value="USP"/>
</dbReference>
<dbReference type="InterPro" id="IPR001394">
    <property type="entry name" value="Peptidase_C19_UCH"/>
</dbReference>
<evidence type="ECO:0000256" key="18">
    <source>
        <dbReference type="ARBA" id="ARBA00023136"/>
    </source>
</evidence>
<evidence type="ECO:0000256" key="10">
    <source>
        <dbReference type="ARBA" id="ARBA00022553"/>
    </source>
</evidence>
<evidence type="ECO:0000256" key="13">
    <source>
        <dbReference type="ARBA" id="ARBA00022786"/>
    </source>
</evidence>
<evidence type="ECO:0000256" key="4">
    <source>
        <dbReference type="ARBA" id="ARBA00004481"/>
    </source>
</evidence>
<dbReference type="Ensembl" id="ENSPCET00000026072.1">
    <property type="protein sequence ID" value="ENSPCEP00000025223.1"/>
    <property type="gene ID" value="ENSPCEG00000019040.1"/>
</dbReference>
<evidence type="ECO:0000256" key="3">
    <source>
        <dbReference type="ARBA" id="ARBA00004202"/>
    </source>
</evidence>
<evidence type="ECO:0000256" key="21">
    <source>
        <dbReference type="ARBA" id="ARBA00063318"/>
    </source>
</evidence>
<feature type="domain" description="USP" evidence="29">
    <location>
        <begin position="753"/>
        <end position="1085"/>
    </location>
</feature>
<dbReference type="Proteomes" id="UP000694393">
    <property type="component" value="Unplaced"/>
</dbReference>
<evidence type="ECO:0000256" key="2">
    <source>
        <dbReference type="ARBA" id="ARBA00004123"/>
    </source>
</evidence>
<dbReference type="FunFam" id="3.40.250.10:FF:000017">
    <property type="entry name" value="ubiquitin carboxyl-terminal hydrolase 8"/>
    <property type="match status" value="1"/>
</dbReference>
<name>A0A8C8SXP0_9SAUR</name>
<evidence type="ECO:0000256" key="1">
    <source>
        <dbReference type="ARBA" id="ARBA00000707"/>
    </source>
</evidence>
<evidence type="ECO:0000313" key="31">
    <source>
        <dbReference type="Proteomes" id="UP000694393"/>
    </source>
</evidence>
<keyword evidence="16" id="KW-0832">Ubl conjugation</keyword>
<evidence type="ECO:0000256" key="25">
    <source>
        <dbReference type="ARBA" id="ARBA00078426"/>
    </source>
</evidence>
<dbReference type="AlphaFoldDB" id="A0A8C8SXP0"/>
<keyword evidence="15" id="KW-0788">Thiol protease</keyword>
<keyword evidence="9" id="KW-0963">Cytoplasm</keyword>
<feature type="compositionally biased region" description="Basic and acidic residues" evidence="27">
    <location>
        <begin position="123"/>
        <end position="143"/>
    </location>
</feature>
<dbReference type="PROSITE" id="PS50235">
    <property type="entry name" value="USP_3"/>
    <property type="match status" value="1"/>
</dbReference>
<evidence type="ECO:0000256" key="27">
    <source>
        <dbReference type="SAM" id="MobiDB-lite"/>
    </source>
</evidence>
<dbReference type="FunFam" id="3.90.70.10:FF:000025">
    <property type="entry name" value="Putative ubiquitin carboxyl-terminal hydrolase 8"/>
    <property type="match status" value="1"/>
</dbReference>
<comment type="subcellular location">
    <subcellularLocation>
        <location evidence="3">Cell membrane</location>
        <topology evidence="3">Peripheral membrane protein</topology>
    </subcellularLocation>
    <subcellularLocation>
        <location evidence="5">Cytoplasm</location>
    </subcellularLocation>
    <subcellularLocation>
        <location evidence="4">Endosome membrane</location>
        <topology evidence="4">Peripheral membrane protein</topology>
    </subcellularLocation>
    <subcellularLocation>
        <location evidence="2">Nucleus</location>
    </subcellularLocation>
</comment>
<dbReference type="Pfam" id="PF08969">
    <property type="entry name" value="USP8_dimer"/>
    <property type="match status" value="1"/>
</dbReference>
<feature type="compositionally biased region" description="Low complexity" evidence="27">
    <location>
        <begin position="383"/>
        <end position="396"/>
    </location>
</feature>
<evidence type="ECO:0000256" key="24">
    <source>
        <dbReference type="ARBA" id="ARBA00077311"/>
    </source>
</evidence>
<dbReference type="SUPFAM" id="SSF52821">
    <property type="entry name" value="Rhodanese/Cell cycle control phosphatase"/>
    <property type="match status" value="1"/>
</dbReference>
<protein>
    <recommendedName>
        <fullName evidence="22">Ubiquitin carboxyl-terminal hydrolase 8</fullName>
        <ecNumber evidence="7">3.4.19.12</ecNumber>
    </recommendedName>
    <alternativeName>
        <fullName evidence="24">Deubiquitinating enzyme 8</fullName>
    </alternativeName>
    <alternativeName>
        <fullName evidence="26">Ubiquitin isopeptidase Y</fullName>
    </alternativeName>
    <alternativeName>
        <fullName evidence="23">Ubiquitin thioesterase 8</fullName>
    </alternativeName>
    <alternativeName>
        <fullName evidence="25">Ubiquitin-specific-processing protease 8</fullName>
    </alternativeName>
</protein>
<evidence type="ECO:0000256" key="16">
    <source>
        <dbReference type="ARBA" id="ARBA00022843"/>
    </source>
</evidence>
<dbReference type="Pfam" id="PF00581">
    <property type="entry name" value="Rhodanese"/>
    <property type="match status" value="1"/>
</dbReference>
<organism evidence="30 31">
    <name type="scientific">Pelusios castaneus</name>
    <name type="common">West African mud turtle</name>
    <dbReference type="NCBI Taxonomy" id="367368"/>
    <lineage>
        <taxon>Eukaryota</taxon>
        <taxon>Metazoa</taxon>
        <taxon>Chordata</taxon>
        <taxon>Craniata</taxon>
        <taxon>Vertebrata</taxon>
        <taxon>Euteleostomi</taxon>
        <taxon>Archelosauria</taxon>
        <taxon>Testudinata</taxon>
        <taxon>Testudines</taxon>
        <taxon>Pleurodira</taxon>
        <taxon>Pelomedusidae</taxon>
        <taxon>Pelusios</taxon>
    </lineage>
</organism>
<dbReference type="Pfam" id="PF00443">
    <property type="entry name" value="UCH"/>
    <property type="match status" value="1"/>
</dbReference>
<keyword evidence="19" id="KW-0539">Nucleus</keyword>
<evidence type="ECO:0000256" key="20">
    <source>
        <dbReference type="ARBA" id="ARBA00023306"/>
    </source>
</evidence>
<dbReference type="InterPro" id="IPR036873">
    <property type="entry name" value="Rhodanese-like_dom_sf"/>
</dbReference>
<keyword evidence="13" id="KW-0833">Ubl conjugation pathway</keyword>
<dbReference type="GO" id="GO:0004843">
    <property type="term" value="F:cysteine-type deubiquitinase activity"/>
    <property type="evidence" value="ECO:0007669"/>
    <property type="project" value="UniProtKB-EC"/>
</dbReference>
<dbReference type="Gene3D" id="3.90.70.10">
    <property type="entry name" value="Cysteine proteinases"/>
    <property type="match status" value="1"/>
</dbReference>
<reference evidence="30" key="2">
    <citation type="submission" date="2025-09" db="UniProtKB">
        <authorList>
            <consortium name="Ensembl"/>
        </authorList>
    </citation>
    <scope>IDENTIFICATION</scope>
</reference>
<feature type="region of interest" description="Disordered" evidence="27">
    <location>
        <begin position="658"/>
        <end position="699"/>
    </location>
</feature>
<dbReference type="SUPFAM" id="SSF140856">
    <property type="entry name" value="USP8 N-terminal domain-like"/>
    <property type="match status" value="1"/>
</dbReference>
<keyword evidence="8" id="KW-1003">Cell membrane</keyword>
<comment type="catalytic activity">
    <reaction evidence="1">
        <text>Thiol-dependent hydrolysis of ester, thioester, amide, peptide and isopeptide bonds formed by the C-terminal Gly of ubiquitin (a 76-residue protein attached to proteins as an intracellular targeting signal).</text>
        <dbReference type="EC" id="3.4.19.12"/>
    </reaction>
</comment>
<dbReference type="PANTHER" id="PTHR21646:SF27">
    <property type="entry name" value="UBIQUITIN CARBOXYL-TERMINAL HYDROLASE 8"/>
    <property type="match status" value="1"/>
</dbReference>
<evidence type="ECO:0000256" key="9">
    <source>
        <dbReference type="ARBA" id="ARBA00022490"/>
    </source>
</evidence>
<dbReference type="SUPFAM" id="SSF54001">
    <property type="entry name" value="Cysteine proteinases"/>
    <property type="match status" value="1"/>
</dbReference>
<dbReference type="InterPro" id="IPR048498">
    <property type="entry name" value="WW_USP8"/>
</dbReference>
<evidence type="ECO:0000256" key="23">
    <source>
        <dbReference type="ARBA" id="ARBA00076185"/>
    </source>
</evidence>
<comment type="subunit">
    <text evidence="21">Forms a ternary complex with RNF128 and OTUB1. Interacts (via C-terminal UCH catalytic domain) with OTUB1 isoform 1. Interacts with STAM2 (via SH3 domain). Interacts with DNAJB3, EGFR, EPS15, RASGRF1, RNF41, YWHAE, YWHAG and YWHAZ. Interacts with NBR1, RASGRF1, RNF41 and IST1. Associates with the ESCRT-0 complex and with microtubules. Interacts with BIRC6/bruce and KIF23/MKLP1.</text>
</comment>
<evidence type="ECO:0000256" key="6">
    <source>
        <dbReference type="ARBA" id="ARBA00009085"/>
    </source>
</evidence>
<dbReference type="Gene3D" id="3.40.250.10">
    <property type="entry name" value="Rhodanese-like domain"/>
    <property type="match status" value="1"/>
</dbReference>
<dbReference type="GO" id="GO:0006508">
    <property type="term" value="P:proteolysis"/>
    <property type="evidence" value="ECO:0007669"/>
    <property type="project" value="UniProtKB-KW"/>
</dbReference>
<evidence type="ECO:0000256" key="14">
    <source>
        <dbReference type="ARBA" id="ARBA00022801"/>
    </source>
</evidence>
<dbReference type="SMART" id="SM00450">
    <property type="entry name" value="RHOD"/>
    <property type="match status" value="1"/>
</dbReference>
<dbReference type="PROSITE" id="PS50206">
    <property type="entry name" value="RHODANESE_3"/>
    <property type="match status" value="1"/>
</dbReference>
<evidence type="ECO:0000259" key="28">
    <source>
        <dbReference type="PROSITE" id="PS50206"/>
    </source>
</evidence>
<evidence type="ECO:0000256" key="12">
    <source>
        <dbReference type="ARBA" id="ARBA00022753"/>
    </source>
</evidence>
<dbReference type="EC" id="3.4.19.12" evidence="7"/>
<keyword evidence="10" id="KW-0597">Phosphoprotein</keyword>
<keyword evidence="14" id="KW-0378">Hydrolase</keyword>
<feature type="compositionally biased region" description="Basic and acidic residues" evidence="27">
    <location>
        <begin position="481"/>
        <end position="594"/>
    </location>
</feature>
<evidence type="ECO:0000313" key="30">
    <source>
        <dbReference type="Ensembl" id="ENSPCEP00000025223.1"/>
    </source>
</evidence>
<feature type="region of interest" description="Disordered" evidence="27">
    <location>
        <begin position="481"/>
        <end position="607"/>
    </location>
</feature>
<dbReference type="PANTHER" id="PTHR21646">
    <property type="entry name" value="UBIQUITIN CARBOXYL-TERMINAL HYDROLASE"/>
    <property type="match status" value="1"/>
</dbReference>
<keyword evidence="31" id="KW-1185">Reference proteome</keyword>
<dbReference type="InterPro" id="IPR001763">
    <property type="entry name" value="Rhodanese-like_dom"/>
</dbReference>
<feature type="compositionally biased region" description="Basic and acidic residues" evidence="27">
    <location>
        <begin position="424"/>
        <end position="442"/>
    </location>
</feature>
<keyword evidence="18" id="KW-0472">Membrane</keyword>
<dbReference type="InterPro" id="IPR018200">
    <property type="entry name" value="USP_CS"/>
</dbReference>
<keyword evidence="20" id="KW-0131">Cell cycle</keyword>
<keyword evidence="11" id="KW-0645">Protease</keyword>
<feature type="compositionally biased region" description="Basic and acidic residues" evidence="27">
    <location>
        <begin position="163"/>
        <end position="174"/>
    </location>
</feature>
<dbReference type="GO" id="GO:0005886">
    <property type="term" value="C:plasma membrane"/>
    <property type="evidence" value="ECO:0007669"/>
    <property type="project" value="UniProtKB-SubCell"/>
</dbReference>
<dbReference type="Pfam" id="PF20625">
    <property type="entry name" value="WW_USP8"/>
    <property type="match status" value="1"/>
</dbReference>
<evidence type="ECO:0000259" key="29">
    <source>
        <dbReference type="PROSITE" id="PS50235"/>
    </source>
</evidence>
<proteinExistence type="inferred from homology"/>
<dbReference type="InterPro" id="IPR015063">
    <property type="entry name" value="USP8_dimer"/>
</dbReference>
<dbReference type="GO" id="GO:0017124">
    <property type="term" value="F:SH3 domain binding"/>
    <property type="evidence" value="ECO:0007669"/>
    <property type="project" value="UniProtKB-KW"/>
</dbReference>
<feature type="domain" description="Rhodanese" evidence="28">
    <location>
        <begin position="200"/>
        <end position="318"/>
    </location>
</feature>
<dbReference type="GO" id="GO:0016579">
    <property type="term" value="P:protein deubiquitination"/>
    <property type="evidence" value="ECO:0007669"/>
    <property type="project" value="InterPro"/>
</dbReference>
<evidence type="ECO:0000256" key="5">
    <source>
        <dbReference type="ARBA" id="ARBA00004496"/>
    </source>
</evidence>